<evidence type="ECO:0000256" key="1">
    <source>
        <dbReference type="SAM" id="MobiDB-lite"/>
    </source>
</evidence>
<keyword evidence="3" id="KW-1185">Reference proteome</keyword>
<accession>S7ZB82</accession>
<dbReference type="OrthoDB" id="2446291at2759"/>
<reference evidence="2 3" key="1">
    <citation type="journal article" date="2013" name="PLoS ONE">
        <title>Genomic and secretomic analyses reveal unique features of the lignocellulolytic enzyme system of Penicillium decumbens.</title>
        <authorList>
            <person name="Liu G."/>
            <person name="Zhang L."/>
            <person name="Wei X."/>
            <person name="Zou G."/>
            <person name="Qin Y."/>
            <person name="Ma L."/>
            <person name="Li J."/>
            <person name="Zheng H."/>
            <person name="Wang S."/>
            <person name="Wang C."/>
            <person name="Xun L."/>
            <person name="Zhao G.-P."/>
            <person name="Zhou Z."/>
            <person name="Qu Y."/>
        </authorList>
    </citation>
    <scope>NUCLEOTIDE SEQUENCE [LARGE SCALE GENOMIC DNA]</scope>
    <source>
        <strain evidence="3">114-2 / CGMCC 5302</strain>
    </source>
</reference>
<dbReference type="Proteomes" id="UP000019376">
    <property type="component" value="Unassembled WGS sequence"/>
</dbReference>
<feature type="compositionally biased region" description="Basic and acidic residues" evidence="1">
    <location>
        <begin position="88"/>
        <end position="97"/>
    </location>
</feature>
<organism evidence="2 3">
    <name type="scientific">Penicillium oxalicum (strain 114-2 / CGMCC 5302)</name>
    <name type="common">Penicillium decumbens</name>
    <dbReference type="NCBI Taxonomy" id="933388"/>
    <lineage>
        <taxon>Eukaryota</taxon>
        <taxon>Fungi</taxon>
        <taxon>Dikarya</taxon>
        <taxon>Ascomycota</taxon>
        <taxon>Pezizomycotina</taxon>
        <taxon>Eurotiomycetes</taxon>
        <taxon>Eurotiomycetidae</taxon>
        <taxon>Eurotiales</taxon>
        <taxon>Aspergillaceae</taxon>
        <taxon>Penicillium</taxon>
    </lineage>
</organism>
<dbReference type="PhylomeDB" id="S7ZB82"/>
<dbReference type="STRING" id="933388.S7ZB82"/>
<proteinExistence type="predicted"/>
<feature type="compositionally biased region" description="Polar residues" evidence="1">
    <location>
        <begin position="109"/>
        <end position="118"/>
    </location>
</feature>
<evidence type="ECO:0000313" key="2">
    <source>
        <dbReference type="EMBL" id="EPS25936.1"/>
    </source>
</evidence>
<dbReference type="AlphaFoldDB" id="S7ZB82"/>
<name>S7ZB82_PENO1</name>
<sequence length="275" mass="30358">MLVQGLKRTHDAEVDSLAVGDSKKPRTEWSSAPSVRSEVSVRYHHSVPSIEPPFPAVEAFTNSEDTSRHALSSSLLNAQNVENLQSTHSDRPMRDRPSILNSDHILGGSPSTSLQKPSPTLVLPDNQCLTVNGIPATTPTHGFFPPRELPLHPRTQTDQHATRHTAIDRAALIHRIPPLGPFLNTGNMTTSNTNEYNDIDTEMSDCLPTASTRPMLSSCTDPLRDHQLTATEIHPVSVSTTTVPRRRSPLVMGYRSSCEKCRCHVPGHYSHVYRD</sequence>
<dbReference type="EMBL" id="KB644408">
    <property type="protein sequence ID" value="EPS25936.1"/>
    <property type="molecule type" value="Genomic_DNA"/>
</dbReference>
<evidence type="ECO:0000313" key="3">
    <source>
        <dbReference type="Proteomes" id="UP000019376"/>
    </source>
</evidence>
<dbReference type="HOGENOM" id="CLU_1012317_0_0_1"/>
<gene>
    <name evidence="2" type="ORF">PDE_00872</name>
</gene>
<feature type="region of interest" description="Disordered" evidence="1">
    <location>
        <begin position="84"/>
        <end position="121"/>
    </location>
</feature>
<protein>
    <submittedName>
        <fullName evidence="2">Uncharacterized protein</fullName>
    </submittedName>
</protein>